<dbReference type="NCBIfam" id="TIGR00393">
    <property type="entry name" value="kpsF"/>
    <property type="match status" value="1"/>
</dbReference>
<dbReference type="Pfam" id="PF01380">
    <property type="entry name" value="SIS"/>
    <property type="match status" value="1"/>
</dbReference>
<dbReference type="InterPro" id="IPR001347">
    <property type="entry name" value="SIS_dom"/>
</dbReference>
<dbReference type="GO" id="GO:1901135">
    <property type="term" value="P:carbohydrate derivative metabolic process"/>
    <property type="evidence" value="ECO:0007669"/>
    <property type="project" value="InterPro"/>
</dbReference>
<feature type="site" description="Catalytically relevant" evidence="6">
    <location>
        <position position="145"/>
    </location>
</feature>
<dbReference type="CDD" id="cd05014">
    <property type="entry name" value="SIS_Kpsf"/>
    <property type="match status" value="1"/>
</dbReference>
<dbReference type="SMART" id="SM00116">
    <property type="entry name" value="CBS"/>
    <property type="match status" value="2"/>
</dbReference>
<evidence type="ECO:0000256" key="2">
    <source>
        <dbReference type="ARBA" id="ARBA00022737"/>
    </source>
</evidence>
<keyword evidence="5" id="KW-0479">Metal-binding</keyword>
<dbReference type="PANTHER" id="PTHR42745:SF1">
    <property type="entry name" value="ARABINOSE 5-PHOSPHATE ISOMERASE KDSD"/>
    <property type="match status" value="1"/>
</dbReference>
<proteinExistence type="inferred from homology"/>
<dbReference type="InterPro" id="IPR004800">
    <property type="entry name" value="KdsD/KpsF-type"/>
</dbReference>
<evidence type="ECO:0000256" key="3">
    <source>
        <dbReference type="ARBA" id="ARBA00023122"/>
    </source>
</evidence>
<dbReference type="CDD" id="cd04604">
    <property type="entry name" value="CBS_pair_SIS_assoc"/>
    <property type="match status" value="1"/>
</dbReference>
<dbReference type="InterPro" id="IPR035474">
    <property type="entry name" value="SIS_Kpsf"/>
</dbReference>
<gene>
    <name evidence="10" type="ORF">OD355_06280</name>
</gene>
<dbReference type="SUPFAM" id="SSF53697">
    <property type="entry name" value="SIS domain"/>
    <property type="match status" value="1"/>
</dbReference>
<keyword evidence="2" id="KW-0677">Repeat</keyword>
<dbReference type="RefSeq" id="WP_263037607.1">
    <property type="nucleotide sequence ID" value="NZ_JAOTPL010000006.1"/>
</dbReference>
<feature type="binding site" evidence="5">
    <location>
        <position position="75"/>
    </location>
    <ligand>
        <name>Zn(2+)</name>
        <dbReference type="ChEBI" id="CHEBI:29105"/>
    </ligand>
</feature>
<evidence type="ECO:0000256" key="1">
    <source>
        <dbReference type="ARBA" id="ARBA00008165"/>
    </source>
</evidence>
<evidence type="ECO:0000313" key="10">
    <source>
        <dbReference type="EMBL" id="MCU7694122.1"/>
    </source>
</evidence>
<dbReference type="Gene3D" id="3.40.50.10490">
    <property type="entry name" value="Glucose-6-phosphate isomerase like protein, domain 1"/>
    <property type="match status" value="1"/>
</dbReference>
<dbReference type="GO" id="GO:0005975">
    <property type="term" value="P:carbohydrate metabolic process"/>
    <property type="evidence" value="ECO:0007669"/>
    <property type="project" value="InterPro"/>
</dbReference>
<evidence type="ECO:0000256" key="6">
    <source>
        <dbReference type="PIRSR" id="PIRSR004692-3"/>
    </source>
</evidence>
<keyword evidence="10" id="KW-0413">Isomerase</keyword>
<dbReference type="PIRSF" id="PIRSF004692">
    <property type="entry name" value="KdsD_KpsF"/>
    <property type="match status" value="1"/>
</dbReference>
<protein>
    <submittedName>
        <fullName evidence="10">KpsF/GutQ family sugar-phosphate isomerase</fullName>
    </submittedName>
</protein>
<dbReference type="InterPro" id="IPR000644">
    <property type="entry name" value="CBS_dom"/>
</dbReference>
<evidence type="ECO:0000256" key="4">
    <source>
        <dbReference type="PIRNR" id="PIRNR004692"/>
    </source>
</evidence>
<keyword evidence="5" id="KW-0862">Zinc</keyword>
<accession>A0AAE3LJU3</accession>
<feature type="domain" description="SIS" evidence="9">
    <location>
        <begin position="34"/>
        <end position="177"/>
    </location>
</feature>
<dbReference type="GO" id="GO:0097367">
    <property type="term" value="F:carbohydrate derivative binding"/>
    <property type="evidence" value="ECO:0007669"/>
    <property type="project" value="InterPro"/>
</dbReference>
<dbReference type="Pfam" id="PF00571">
    <property type="entry name" value="CBS"/>
    <property type="match status" value="2"/>
</dbReference>
<evidence type="ECO:0000256" key="5">
    <source>
        <dbReference type="PIRSR" id="PIRSR004692-2"/>
    </source>
</evidence>
<evidence type="ECO:0000259" key="8">
    <source>
        <dbReference type="PROSITE" id="PS51371"/>
    </source>
</evidence>
<keyword evidence="11" id="KW-1185">Reference proteome</keyword>
<feature type="site" description="Catalytically relevant" evidence="6">
    <location>
        <position position="52"/>
    </location>
</feature>
<evidence type="ECO:0000259" key="9">
    <source>
        <dbReference type="PROSITE" id="PS51464"/>
    </source>
</evidence>
<comment type="caution">
    <text evidence="10">The sequence shown here is derived from an EMBL/GenBank/DDBJ whole genome shotgun (WGS) entry which is preliminary data.</text>
</comment>
<dbReference type="Proteomes" id="UP001209317">
    <property type="component" value="Unassembled WGS sequence"/>
</dbReference>
<name>A0AAE3LJU3_9BACT</name>
<keyword evidence="3 7" id="KW-0129">CBS domain</keyword>
<dbReference type="PROSITE" id="PS51371">
    <property type="entry name" value="CBS"/>
    <property type="match status" value="1"/>
</dbReference>
<dbReference type="InterPro" id="IPR046342">
    <property type="entry name" value="CBS_dom_sf"/>
</dbReference>
<organism evidence="10 11">
    <name type="scientific">Haoranjiania flava</name>
    <dbReference type="NCBI Taxonomy" id="1856322"/>
    <lineage>
        <taxon>Bacteria</taxon>
        <taxon>Pseudomonadati</taxon>
        <taxon>Bacteroidota</taxon>
        <taxon>Chitinophagia</taxon>
        <taxon>Chitinophagales</taxon>
        <taxon>Chitinophagaceae</taxon>
        <taxon>Haoranjiania</taxon>
    </lineage>
</organism>
<feature type="site" description="Catalytically relevant" evidence="6">
    <location>
        <position position="186"/>
    </location>
</feature>
<feature type="site" description="Catalytically relevant" evidence="6">
    <location>
        <position position="104"/>
    </location>
</feature>
<dbReference type="InterPro" id="IPR046348">
    <property type="entry name" value="SIS_dom_sf"/>
</dbReference>
<reference evidence="10" key="1">
    <citation type="submission" date="2022-10" db="EMBL/GenBank/DDBJ databases">
        <authorList>
            <person name="Kim H.S."/>
            <person name="Kim J.-S."/>
            <person name="Suh M.K."/>
            <person name="Eom M.K."/>
            <person name="Lee J.-S."/>
        </authorList>
    </citation>
    <scope>NUCLEOTIDE SEQUENCE</scope>
    <source>
        <strain evidence="10">LIP-5</strain>
    </source>
</reference>
<dbReference type="GO" id="GO:0019146">
    <property type="term" value="F:arabinose-5-phosphate isomerase activity"/>
    <property type="evidence" value="ECO:0007669"/>
    <property type="project" value="UniProtKB-ARBA"/>
</dbReference>
<dbReference type="EMBL" id="JAOTPL010000006">
    <property type="protein sequence ID" value="MCU7694122.1"/>
    <property type="molecule type" value="Genomic_DNA"/>
</dbReference>
<dbReference type="AlphaFoldDB" id="A0AAE3LJU3"/>
<dbReference type="FunFam" id="3.40.50.10490:FF:000011">
    <property type="entry name" value="Arabinose 5-phosphate isomerase"/>
    <property type="match status" value="1"/>
</dbReference>
<dbReference type="GO" id="GO:0046872">
    <property type="term" value="F:metal ion binding"/>
    <property type="evidence" value="ECO:0007669"/>
    <property type="project" value="UniProtKB-KW"/>
</dbReference>
<sequence length="321" mass="34706">MEQNIREYALTAIGIETKAVKALTNSINQEFVSTVKALYNCSGRVIISGIGKSGIIAQKMCATFNSTGTPALFMHASDAIHGDLGMVQKNDIVIIISKSGESPEIKVLIPLVKSLGVEVIAITGNTASYLAQHADYCLDTTVEKEACPNNLAPTSSTTAQVVMGDVLAICLIQLKHFTKEDFGKYHPGGNIGKRLFMSIADLYPANEKPSVQPGTVLKDVIFSITKGRLGATAVTDQDNYLLGIITDGDVRRMLETTDVLSGMTAKDIYSKNPKSVQPGTLALDAMEILKTYNVNQLLVADEENRYLGIVHLHDLIREGFK</sequence>
<dbReference type="InterPro" id="IPR050986">
    <property type="entry name" value="GutQ/KpsF_isomerases"/>
</dbReference>
<dbReference type="PROSITE" id="PS51464">
    <property type="entry name" value="SIS"/>
    <property type="match status" value="1"/>
</dbReference>
<comment type="similarity">
    <text evidence="1 4">Belongs to the SIS family. GutQ/KpsF subfamily.</text>
</comment>
<evidence type="ECO:0000313" key="11">
    <source>
        <dbReference type="Proteomes" id="UP001209317"/>
    </source>
</evidence>
<dbReference type="Gene3D" id="3.10.580.10">
    <property type="entry name" value="CBS-domain"/>
    <property type="match status" value="1"/>
</dbReference>
<dbReference type="PANTHER" id="PTHR42745">
    <property type="match status" value="1"/>
</dbReference>
<evidence type="ECO:0000256" key="7">
    <source>
        <dbReference type="PROSITE-ProRule" id="PRU00703"/>
    </source>
</evidence>
<feature type="domain" description="CBS" evidence="8">
    <location>
        <begin position="269"/>
        <end position="321"/>
    </location>
</feature>